<proteinExistence type="predicted"/>
<evidence type="ECO:0000313" key="4">
    <source>
        <dbReference type="Proteomes" id="UP000182486"/>
    </source>
</evidence>
<dbReference type="EMBL" id="MEIA01000300">
    <property type="protein sequence ID" value="OJF11585.1"/>
    <property type="molecule type" value="Genomic_DNA"/>
</dbReference>
<feature type="compositionally biased region" description="Low complexity" evidence="1">
    <location>
        <begin position="29"/>
        <end position="46"/>
    </location>
</feature>
<feature type="chain" id="PRO_5038796027" description="Small secreted protein" evidence="2">
    <location>
        <begin position="26"/>
        <end position="172"/>
    </location>
</feature>
<dbReference type="AlphaFoldDB" id="A0A1K0FFH3"/>
<dbReference type="Proteomes" id="UP000182486">
    <property type="component" value="Unassembled WGS sequence"/>
</dbReference>
<gene>
    <name evidence="3" type="ORF">BG844_25390</name>
</gene>
<evidence type="ECO:0000313" key="3">
    <source>
        <dbReference type="EMBL" id="OJF11585.1"/>
    </source>
</evidence>
<accession>A0A1K0FFH3</accession>
<dbReference type="PROSITE" id="PS51257">
    <property type="entry name" value="PROKAR_LIPOPROTEIN"/>
    <property type="match status" value="1"/>
</dbReference>
<organism evidence="3 4">
    <name type="scientific">Couchioplanes caeruleus subsp. caeruleus</name>
    <dbReference type="NCBI Taxonomy" id="56427"/>
    <lineage>
        <taxon>Bacteria</taxon>
        <taxon>Bacillati</taxon>
        <taxon>Actinomycetota</taxon>
        <taxon>Actinomycetes</taxon>
        <taxon>Micromonosporales</taxon>
        <taxon>Micromonosporaceae</taxon>
        <taxon>Couchioplanes</taxon>
    </lineage>
</organism>
<sequence>MRRLLCATALSGALFVLGACSADKAAETGAGATPATSAPAPGTSGVPTPPGSSPAGGDVALKGNTKAICAQAARTGAEAAQKFAQDLKLLIEAETAQDPSAVAKAKAKTDRDVQNYSSALGDMAKLASEPELKMALTAMGKQVSTLQGDVRKLDAQKLAGLQETLATACGTA</sequence>
<name>A0A1K0FFH3_9ACTN</name>
<feature type="region of interest" description="Disordered" evidence="1">
    <location>
        <begin position="29"/>
        <end position="59"/>
    </location>
</feature>
<evidence type="ECO:0008006" key="5">
    <source>
        <dbReference type="Google" id="ProtNLM"/>
    </source>
</evidence>
<comment type="caution">
    <text evidence="3">The sequence shown here is derived from an EMBL/GenBank/DDBJ whole genome shotgun (WGS) entry which is preliminary data.</text>
</comment>
<keyword evidence="4" id="KW-1185">Reference proteome</keyword>
<evidence type="ECO:0000256" key="2">
    <source>
        <dbReference type="SAM" id="SignalP"/>
    </source>
</evidence>
<dbReference type="RefSeq" id="WP_071807896.1">
    <property type="nucleotide sequence ID" value="NZ_MEIA01000300.1"/>
</dbReference>
<reference evidence="3 4" key="1">
    <citation type="submission" date="2016-09" db="EMBL/GenBank/DDBJ databases">
        <title>Couchioplanes caeruleus draft genome sequence.</title>
        <authorList>
            <person name="Sheehan J."/>
            <person name="Caffrey P."/>
        </authorList>
    </citation>
    <scope>NUCLEOTIDE SEQUENCE [LARGE SCALE GENOMIC DNA]</scope>
    <source>
        <strain evidence="3 4">DSM 43634</strain>
    </source>
</reference>
<evidence type="ECO:0000256" key="1">
    <source>
        <dbReference type="SAM" id="MobiDB-lite"/>
    </source>
</evidence>
<keyword evidence="2" id="KW-0732">Signal</keyword>
<feature type="signal peptide" evidence="2">
    <location>
        <begin position="1"/>
        <end position="25"/>
    </location>
</feature>
<protein>
    <recommendedName>
        <fullName evidence="5">Small secreted protein</fullName>
    </recommendedName>
</protein>